<feature type="region of interest" description="Disordered" evidence="1">
    <location>
        <begin position="723"/>
        <end position="749"/>
    </location>
</feature>
<feature type="region of interest" description="Disordered" evidence="1">
    <location>
        <begin position="105"/>
        <end position="138"/>
    </location>
</feature>
<comment type="caution">
    <text evidence="2">The sequence shown here is derived from an EMBL/GenBank/DDBJ whole genome shotgun (WGS) entry which is preliminary data.</text>
</comment>
<gene>
    <name evidence="2" type="ORF">G7Y89_g6015</name>
</gene>
<dbReference type="OrthoDB" id="4159838at2759"/>
<feature type="compositionally biased region" description="Low complexity" evidence="1">
    <location>
        <begin position="776"/>
        <end position="785"/>
    </location>
</feature>
<evidence type="ECO:0000313" key="2">
    <source>
        <dbReference type="EMBL" id="KAF4632118.1"/>
    </source>
</evidence>
<evidence type="ECO:0000256" key="1">
    <source>
        <dbReference type="SAM" id="MobiDB-lite"/>
    </source>
</evidence>
<protein>
    <submittedName>
        <fullName evidence="2">Uncharacterized protein</fullName>
    </submittedName>
</protein>
<dbReference type="AlphaFoldDB" id="A0A8H4RN16"/>
<evidence type="ECO:0000313" key="3">
    <source>
        <dbReference type="Proteomes" id="UP000566819"/>
    </source>
</evidence>
<dbReference type="EMBL" id="JAAMPI010000377">
    <property type="protein sequence ID" value="KAF4632118.1"/>
    <property type="molecule type" value="Genomic_DNA"/>
</dbReference>
<organism evidence="2 3">
    <name type="scientific">Cudoniella acicularis</name>
    <dbReference type="NCBI Taxonomy" id="354080"/>
    <lineage>
        <taxon>Eukaryota</taxon>
        <taxon>Fungi</taxon>
        <taxon>Dikarya</taxon>
        <taxon>Ascomycota</taxon>
        <taxon>Pezizomycotina</taxon>
        <taxon>Leotiomycetes</taxon>
        <taxon>Helotiales</taxon>
        <taxon>Tricladiaceae</taxon>
        <taxon>Cudoniella</taxon>
    </lineage>
</organism>
<accession>A0A8H4RN16</accession>
<name>A0A8H4RN16_9HELO</name>
<sequence>MEPEVLNSCIHLHGYTPVRRLESTINTRQLHDEQEKEWTAARCHRLLRALTSRVAVLKKELSRISAAQTGSSGALTSAGEIRPVKRTWRKGGDDDADWAQARKKLKRTYSGKVGSKNSRQAFPETPRLPKSGGRRALVPGEISVPTPILARARGGQYLHELPSNLTEDHVSCDGEQVTQRNKRTRTQNGGKLGFPIFGSLREIRQKTTTIRYAIYEGIYNGLETLLRSTANDGPEAKRKGPRSLFSMCLKTVPRYIGQEEASLRAHVEETGTKSAINNRDVQREVYDNLEDFGSSDQGWRQLRVIVRAHGVQILADAITSDLLSLDFCGSLITLCINSAAIEEAEVLLCSLLSSNQMPAPRSLYDPAPRSLSMLWEFAEVTGRSSFLFQQINSLISSRLLPLEWLATKSLRQVWTGIMQKLSPGSMNEGALLFLDGSLPLLAIAGVSNNVAEMTFPAAVKHTYSSILTTLLSIFILSRPLVGFRTDGQYDYVAALLRSFLAQLDCSQPSSSGEALLLIANLLVEAQHDENSDHRNSLLKTLLHRLRRATDDSNGTFTKYTDVVAFISSVAQCCGRGASSTGFEHLQLLHSILQKVEFSQPELLQSLVVDSAFAFGQQLPESIHLEYATMLDSHFSARNRKLQVKSSINTSDKSRAGFRWEEGIGEWIMSTPGAMDGREKNIKMRALLAESMIQSPFGLLSQGRRKQTGDEYLTRRYTRSVGCSPKNLAKNPALGTDFDSGQTPPSTQSQQLCSSYFDEMDFEVSVLPASDEENELSFSSSTSAPTESDDDNFGSQFFRHTAKTTGRQLQHSRELELFEDSCISTGSPVNSQEITKVKGDREHIDRAPRLGRRALRSSKNWQLFDESDDELSILSASSQEDHVLRDIAKAAHNRDRSNSKPLTTTKRQKSIPSWDVSLLTDSEDELCI</sequence>
<dbReference type="Proteomes" id="UP000566819">
    <property type="component" value="Unassembled WGS sequence"/>
</dbReference>
<proteinExistence type="predicted"/>
<feature type="region of interest" description="Disordered" evidence="1">
    <location>
        <begin position="769"/>
        <end position="795"/>
    </location>
</feature>
<reference evidence="2 3" key="1">
    <citation type="submission" date="2020-03" db="EMBL/GenBank/DDBJ databases">
        <title>Draft Genome Sequence of Cudoniella acicularis.</title>
        <authorList>
            <person name="Buettner E."/>
            <person name="Kellner H."/>
        </authorList>
    </citation>
    <scope>NUCLEOTIDE SEQUENCE [LARGE SCALE GENOMIC DNA]</scope>
    <source>
        <strain evidence="2 3">DSM 108380</strain>
    </source>
</reference>
<keyword evidence="3" id="KW-1185">Reference proteome</keyword>